<evidence type="ECO:0000313" key="3">
    <source>
        <dbReference type="Proteomes" id="UP000828390"/>
    </source>
</evidence>
<feature type="compositionally biased region" description="Polar residues" evidence="1">
    <location>
        <begin position="575"/>
        <end position="586"/>
    </location>
</feature>
<feature type="region of interest" description="Disordered" evidence="1">
    <location>
        <begin position="575"/>
        <end position="719"/>
    </location>
</feature>
<feature type="compositionally biased region" description="Acidic residues" evidence="1">
    <location>
        <begin position="653"/>
        <end position="668"/>
    </location>
</feature>
<feature type="compositionally biased region" description="Basic and acidic residues" evidence="1">
    <location>
        <begin position="669"/>
        <end position="697"/>
    </location>
</feature>
<evidence type="ECO:0000313" key="2">
    <source>
        <dbReference type="EMBL" id="KAH3804270.1"/>
    </source>
</evidence>
<feature type="compositionally biased region" description="Polar residues" evidence="1">
    <location>
        <begin position="371"/>
        <end position="391"/>
    </location>
</feature>
<feature type="compositionally biased region" description="Basic and acidic residues" evidence="1">
    <location>
        <begin position="591"/>
        <end position="613"/>
    </location>
</feature>
<comment type="caution">
    <text evidence="2">The sequence shown here is derived from an EMBL/GenBank/DDBJ whole genome shotgun (WGS) entry which is preliminary data.</text>
</comment>
<feature type="compositionally biased region" description="Basic and acidic residues" evidence="1">
    <location>
        <begin position="497"/>
        <end position="526"/>
    </location>
</feature>
<proteinExistence type="predicted"/>
<accession>A0A9D4FWZ1</accession>
<feature type="compositionally biased region" description="Polar residues" evidence="1">
    <location>
        <begin position="483"/>
        <end position="492"/>
    </location>
</feature>
<organism evidence="2 3">
    <name type="scientific">Dreissena polymorpha</name>
    <name type="common">Zebra mussel</name>
    <name type="synonym">Mytilus polymorpha</name>
    <dbReference type="NCBI Taxonomy" id="45954"/>
    <lineage>
        <taxon>Eukaryota</taxon>
        <taxon>Metazoa</taxon>
        <taxon>Spiralia</taxon>
        <taxon>Lophotrochozoa</taxon>
        <taxon>Mollusca</taxon>
        <taxon>Bivalvia</taxon>
        <taxon>Autobranchia</taxon>
        <taxon>Heteroconchia</taxon>
        <taxon>Euheterodonta</taxon>
        <taxon>Imparidentia</taxon>
        <taxon>Neoheterodontei</taxon>
        <taxon>Myida</taxon>
        <taxon>Dreissenoidea</taxon>
        <taxon>Dreissenidae</taxon>
        <taxon>Dreissena</taxon>
    </lineage>
</organism>
<dbReference type="OrthoDB" id="10039170at2759"/>
<evidence type="ECO:0000256" key="1">
    <source>
        <dbReference type="SAM" id="MobiDB-lite"/>
    </source>
</evidence>
<reference evidence="2" key="1">
    <citation type="journal article" date="2019" name="bioRxiv">
        <title>The Genome of the Zebra Mussel, Dreissena polymorpha: A Resource for Invasive Species Research.</title>
        <authorList>
            <person name="McCartney M.A."/>
            <person name="Auch B."/>
            <person name="Kono T."/>
            <person name="Mallez S."/>
            <person name="Zhang Y."/>
            <person name="Obille A."/>
            <person name="Becker A."/>
            <person name="Abrahante J.E."/>
            <person name="Garbe J."/>
            <person name="Badalamenti J.P."/>
            <person name="Herman A."/>
            <person name="Mangelson H."/>
            <person name="Liachko I."/>
            <person name="Sullivan S."/>
            <person name="Sone E.D."/>
            <person name="Koren S."/>
            <person name="Silverstein K.A.T."/>
            <person name="Beckman K.B."/>
            <person name="Gohl D.M."/>
        </authorList>
    </citation>
    <scope>NUCLEOTIDE SEQUENCE</scope>
    <source>
        <strain evidence="2">Duluth1</strain>
        <tissue evidence="2">Whole animal</tissue>
    </source>
</reference>
<feature type="region of interest" description="Disordered" evidence="1">
    <location>
        <begin position="465"/>
        <end position="534"/>
    </location>
</feature>
<reference evidence="2" key="2">
    <citation type="submission" date="2020-11" db="EMBL/GenBank/DDBJ databases">
        <authorList>
            <person name="McCartney M.A."/>
            <person name="Auch B."/>
            <person name="Kono T."/>
            <person name="Mallez S."/>
            <person name="Becker A."/>
            <person name="Gohl D.M."/>
            <person name="Silverstein K.A.T."/>
            <person name="Koren S."/>
            <person name="Bechman K.B."/>
            <person name="Herman A."/>
            <person name="Abrahante J.E."/>
            <person name="Garbe J."/>
        </authorList>
    </citation>
    <scope>NUCLEOTIDE SEQUENCE</scope>
    <source>
        <strain evidence="2">Duluth1</strain>
        <tissue evidence="2">Whole animal</tissue>
    </source>
</reference>
<name>A0A9D4FWZ1_DREPO</name>
<dbReference type="Proteomes" id="UP000828390">
    <property type="component" value="Unassembled WGS sequence"/>
</dbReference>
<gene>
    <name evidence="2" type="ORF">DPMN_132554</name>
</gene>
<keyword evidence="3" id="KW-1185">Reference proteome</keyword>
<feature type="compositionally biased region" description="Polar residues" evidence="1">
    <location>
        <begin position="331"/>
        <end position="363"/>
    </location>
</feature>
<sequence>MTNRTYVRPYSAGTEIKRPRLKRVEVCFDEAPPPSPVVALHNGIRPHGGYRGAKPLPPGQFSFNKDEHYQQDVEEAYSILVNNENFESHGAPYWVSDVQREVTHSGESPLFTNKLFPTGKFEQEHGVINFERALLSSASSRRRPTAAPRRRHLNGRREFYRPNSTHQYLSATDLRNMNENEEILGKYGRPTRTTLLRARQRTHSAPVNAYDLRRENNKRAEEIRNNSLFQTSKDVFEREQTRISYRYINIFATDGETMHSFLTGARYNRAHLLDSKGLTVYGVYMPRENPTECFITGQRRMRDVGDEIPSAPPDSPRSDTDEPTSPVISRPASSKHANQVRANHTSSRPGSNRPTTKQSSRPPSNRKLRGGSSTRPKSETGSTRSLPQRPSESPKRELPVPSEVTLEMPDHINKGKGGVYVTLRGQKLMESIDSKLPRVTGISLPKISHKSRDHVDEFMLMNQPPPTPVDASLAGGESRGKQDLSSTATRTVPQIDENVKDEAEEMEKTPQRSSKDNDVVHSGHENMEDEHDNVDVIKIKSEDKPKVISQTIIVENKLTDRKSMEIGPVKKVNFSDLQMPTESNDVLANDDSQRNRSAVDDADNKDSDKKNEVNAENVVFFVTEKDVGNEENEDVSHSDNGKSFEDVKHTESNTEDYSENNEPTEDNSGDDRLNAVEDVIKVEISELAKEGHNGSVKDEDDIEEELPVTSEDYPFASSN</sequence>
<protein>
    <submittedName>
        <fullName evidence="2">Uncharacterized protein</fullName>
    </submittedName>
</protein>
<dbReference type="AlphaFoldDB" id="A0A9D4FWZ1"/>
<feature type="region of interest" description="Disordered" evidence="1">
    <location>
        <begin position="294"/>
        <end position="411"/>
    </location>
</feature>
<feature type="compositionally biased region" description="Basic and acidic residues" evidence="1">
    <location>
        <begin position="623"/>
        <end position="652"/>
    </location>
</feature>
<dbReference type="EMBL" id="JAIWYP010000006">
    <property type="protein sequence ID" value="KAH3804270.1"/>
    <property type="molecule type" value="Genomic_DNA"/>
</dbReference>